<dbReference type="GeneID" id="91403018"/>
<dbReference type="EMBL" id="MIFZ01000217">
    <property type="protein sequence ID" value="OSY51848.1"/>
    <property type="molecule type" value="Genomic_DNA"/>
</dbReference>
<comment type="caution">
    <text evidence="3">The sequence shown here is derived from an EMBL/GenBank/DDBJ whole genome shotgun (WGS) entry which is preliminary data.</text>
</comment>
<gene>
    <name evidence="3" type="ORF">BG846_02522</name>
    <name evidence="2" type="ORF">K701_14015</name>
</gene>
<dbReference type="AlphaFoldDB" id="A0A1Y2NY41"/>
<evidence type="ECO:0000313" key="5">
    <source>
        <dbReference type="Proteomes" id="UP000731519"/>
    </source>
</evidence>
<protein>
    <submittedName>
        <fullName evidence="3">Uncharacterized protein</fullName>
    </submittedName>
</protein>
<sequence length="71" mass="8037">MVGWIRRLVRRGEPTPGQRAAEGALDRAREAREAAEARRPAVRAAVERLRAERQENHFAERIRHALEGGAQ</sequence>
<dbReference type="Pfam" id="PF24596">
    <property type="entry name" value="DUF7620"/>
    <property type="match status" value="1"/>
</dbReference>
<organism evidence="3 4">
    <name type="scientific">Streptomyces fradiae ATCC 10745 = DSM 40063</name>
    <dbReference type="NCBI Taxonomy" id="1319510"/>
    <lineage>
        <taxon>Bacteria</taxon>
        <taxon>Bacillati</taxon>
        <taxon>Actinomycetota</taxon>
        <taxon>Actinomycetes</taxon>
        <taxon>Kitasatosporales</taxon>
        <taxon>Streptomycetaceae</taxon>
        <taxon>Streptomyces</taxon>
    </lineage>
</organism>
<feature type="region of interest" description="Disordered" evidence="1">
    <location>
        <begin position="1"/>
        <end position="41"/>
    </location>
</feature>
<evidence type="ECO:0000313" key="3">
    <source>
        <dbReference type="EMBL" id="OSY51848.1"/>
    </source>
</evidence>
<dbReference type="RefSeq" id="WP_031129087.1">
    <property type="nucleotide sequence ID" value="NZ_ASYR01000016.1"/>
</dbReference>
<keyword evidence="5" id="KW-1185">Reference proteome</keyword>
<dbReference type="Proteomes" id="UP000731519">
    <property type="component" value="Unassembled WGS sequence"/>
</dbReference>
<evidence type="ECO:0000313" key="4">
    <source>
        <dbReference type="Proteomes" id="UP000194318"/>
    </source>
</evidence>
<evidence type="ECO:0000313" key="2">
    <source>
        <dbReference type="EMBL" id="KAF0649218.1"/>
    </source>
</evidence>
<dbReference type="Proteomes" id="UP000194318">
    <property type="component" value="Unassembled WGS sequence"/>
</dbReference>
<reference evidence="2 5" key="1">
    <citation type="submission" date="2013-05" db="EMBL/GenBank/DDBJ databases">
        <title>Genome Sequence of Streptomyces fradiae.</title>
        <authorList>
            <person name="Kirby R."/>
        </authorList>
    </citation>
    <scope>NUCLEOTIDE SEQUENCE [LARGE SCALE GENOMIC DNA]</scope>
    <source>
        <strain evidence="2 5">ATCC 10745</strain>
    </source>
</reference>
<evidence type="ECO:0000256" key="1">
    <source>
        <dbReference type="SAM" id="MobiDB-lite"/>
    </source>
</evidence>
<accession>A0A1Y2NY41</accession>
<dbReference type="EMBL" id="ASYR01000016">
    <property type="protein sequence ID" value="KAF0649218.1"/>
    <property type="molecule type" value="Genomic_DNA"/>
</dbReference>
<dbReference type="InterPro" id="IPR056037">
    <property type="entry name" value="DUF7620"/>
</dbReference>
<reference evidence="3 4" key="2">
    <citation type="submission" date="2016-09" db="EMBL/GenBank/DDBJ databases">
        <title>Streptomyces fradiae DSM40063, a candidate organism with high potential of specific P450 cytochromes.</title>
        <authorList>
            <person name="Grumaz C."/>
            <person name="Vainshtein Y."/>
            <person name="Kirstahler P."/>
            <person name="Sohn K."/>
        </authorList>
    </citation>
    <scope>NUCLEOTIDE SEQUENCE [LARGE SCALE GENOMIC DNA]</scope>
    <source>
        <strain evidence="3 4">DSM 40063</strain>
    </source>
</reference>
<name>A0A1Y2NY41_STRFR</name>
<feature type="compositionally biased region" description="Basic and acidic residues" evidence="1">
    <location>
        <begin position="24"/>
        <end position="41"/>
    </location>
</feature>
<proteinExistence type="predicted"/>